<evidence type="ECO:0000313" key="3">
    <source>
        <dbReference type="Proteomes" id="UP000234275"/>
    </source>
</evidence>
<dbReference type="GeneID" id="36555022"/>
<evidence type="ECO:0000256" key="1">
    <source>
        <dbReference type="SAM" id="SignalP"/>
    </source>
</evidence>
<comment type="caution">
    <text evidence="2">The sequence shown here is derived from an EMBL/GenBank/DDBJ whole genome shotgun (WGS) entry which is preliminary data.</text>
</comment>
<protein>
    <recommendedName>
        <fullName evidence="4">Concanavalin A-like lectin/glucanase</fullName>
    </recommendedName>
</protein>
<dbReference type="Proteomes" id="UP000234275">
    <property type="component" value="Unassembled WGS sequence"/>
</dbReference>
<dbReference type="AlphaFoldDB" id="A0A2I2GMA3"/>
<sequence>MPSLAQTLPVLAAVALNSANAAMGPAFSTGPVSDSTFIREATSTLVLPKAPSGNSGDASLWVGMGTSNGDLVQSIADNWQSDNWSVYAYTLLSTGANTQMPVQGESATAGEGDKVTMHYKFDDNSGNYTQTVQVNGKTVSTLSTSDAKAQGWGSSVECAEDNCGTVGAHSWTDTKIILDSADPDYINTVGKGDGVTGEMSTSDNGKTWTVTTIKIPEFTFGQSS</sequence>
<dbReference type="VEuPathDB" id="FungiDB:P170DRAFT_420795"/>
<proteinExistence type="predicted"/>
<dbReference type="EMBL" id="MSFO01000001">
    <property type="protein sequence ID" value="PLB54012.1"/>
    <property type="molecule type" value="Genomic_DNA"/>
</dbReference>
<name>A0A2I2GMA3_9EURO</name>
<reference evidence="2 3" key="1">
    <citation type="submission" date="2016-12" db="EMBL/GenBank/DDBJ databases">
        <title>The genomes of Aspergillus section Nigri reveals drivers in fungal speciation.</title>
        <authorList>
            <consortium name="DOE Joint Genome Institute"/>
            <person name="Vesth T.C."/>
            <person name="Nybo J."/>
            <person name="Theobald S."/>
            <person name="Brandl J."/>
            <person name="Frisvad J.C."/>
            <person name="Nielsen K.F."/>
            <person name="Lyhne E.K."/>
            <person name="Kogle M.E."/>
            <person name="Kuo A."/>
            <person name="Riley R."/>
            <person name="Clum A."/>
            <person name="Nolan M."/>
            <person name="Lipzen A."/>
            <person name="Salamov A."/>
            <person name="Henrissat B."/>
            <person name="Wiebenga A."/>
            <person name="De Vries R.P."/>
            <person name="Grigoriev I.V."/>
            <person name="Mortensen U.H."/>
            <person name="Andersen M.R."/>
            <person name="Baker S.E."/>
        </authorList>
    </citation>
    <scope>NUCLEOTIDE SEQUENCE [LARGE SCALE GENOMIC DNA]</scope>
    <source>
        <strain evidence="2 3">IBT 23096</strain>
    </source>
</reference>
<keyword evidence="3" id="KW-1185">Reference proteome</keyword>
<keyword evidence="1" id="KW-0732">Signal</keyword>
<evidence type="ECO:0000313" key="2">
    <source>
        <dbReference type="EMBL" id="PLB54012.1"/>
    </source>
</evidence>
<dbReference type="OrthoDB" id="5086500at2759"/>
<dbReference type="STRING" id="1392250.A0A2I2GMA3"/>
<gene>
    <name evidence="2" type="ORF">P170DRAFT_420795</name>
</gene>
<evidence type="ECO:0008006" key="4">
    <source>
        <dbReference type="Google" id="ProtNLM"/>
    </source>
</evidence>
<accession>A0A2I2GMA3</accession>
<dbReference type="RefSeq" id="XP_024709314.1">
    <property type="nucleotide sequence ID" value="XM_024847323.1"/>
</dbReference>
<feature type="signal peptide" evidence="1">
    <location>
        <begin position="1"/>
        <end position="21"/>
    </location>
</feature>
<organism evidence="2 3">
    <name type="scientific">Aspergillus steynii IBT 23096</name>
    <dbReference type="NCBI Taxonomy" id="1392250"/>
    <lineage>
        <taxon>Eukaryota</taxon>
        <taxon>Fungi</taxon>
        <taxon>Dikarya</taxon>
        <taxon>Ascomycota</taxon>
        <taxon>Pezizomycotina</taxon>
        <taxon>Eurotiomycetes</taxon>
        <taxon>Eurotiomycetidae</taxon>
        <taxon>Eurotiales</taxon>
        <taxon>Aspergillaceae</taxon>
        <taxon>Aspergillus</taxon>
        <taxon>Aspergillus subgen. Circumdati</taxon>
    </lineage>
</organism>
<feature type="chain" id="PRO_5014185248" description="Concanavalin A-like lectin/glucanase" evidence="1">
    <location>
        <begin position="22"/>
        <end position="224"/>
    </location>
</feature>